<dbReference type="EMBL" id="ML732399">
    <property type="protein sequence ID" value="KAB8068338.1"/>
    <property type="molecule type" value="Genomic_DNA"/>
</dbReference>
<feature type="compositionally biased region" description="Basic residues" evidence="1">
    <location>
        <begin position="928"/>
        <end position="937"/>
    </location>
</feature>
<evidence type="ECO:0000313" key="3">
    <source>
        <dbReference type="Proteomes" id="UP000326565"/>
    </source>
</evidence>
<feature type="compositionally biased region" description="Basic and acidic residues" evidence="1">
    <location>
        <begin position="199"/>
        <end position="210"/>
    </location>
</feature>
<feature type="region of interest" description="Disordered" evidence="1">
    <location>
        <begin position="875"/>
        <end position="953"/>
    </location>
</feature>
<sequence length="953" mass="103389">MPIKLPKGFARRKSSGNALEEVENPPQQSFRVFERPSVDKKSYSEGNLLANRLSDGQRFYPPAEDSDNIFAEVDKTAKRTHGGLHERPKSARFHSPTHRSTEGPSPSDTQSPHSRNLYDIPIPPLSGALRAAGRTFSFGGRFSKASAPTLPPQPSTPGPSRGRAMTSSTTSTATPPKLLDTDLQFGQGEDEFQNIFSEVGKRTASRDKSSDMFSSSPPESAGRKQEKIPRPTPINTDRSKEIEPSPYSWDSRHSGEGLLMAGESPRDEPLAVQQIPHSHPVSPEDRRKSLPLPSAVPRTSTHRSLEKPQAMPDQGLRRSVLYASKRASTPVEDEDAKLIMESLYTGKRSSQVLLTSDHEDSEAEHGMPLFSNSQLAPANRSERSDGVRMLSHKPPGVAEDHPDPSIAAHAKLAAQYEERQPAPTASSNKVMTPSQFEHYRQQQELRRSNSDASKSEDSATSDFDEEDEAEKNREVERQRRKQEAHLSIYRQQMMKVTGQESPAPALRPEADRANNSAPNLTVTPLNPGNKSGSGKSSDGDDDEEIPLGILAAHGFPNRNRPPSRLVPSSSIPNLRASFHQPYISSSNSVAEHDAGNRSSLPVFARHLPRDPYFGAGLVNQTNRESLALGGGSSVYGGPSAAAGLSPALPPGGLVGVIATEERARAMRRGSPNTQAMYEYQGGGPSTLPTPSGIPRPYTMMSMSPPVLSGPPPVISATEQAQIQLSQQMSSMVQMQMQFMQQMFQMQGGQAPPPQIPPAAGFPPTMMANANTRPSSMPSAGGITSAPPGYRSEQRTLSMLDPNVSSRLNSPAMPYATSGKRPSTPAGQGYAPSIAPSERSNVGLAPRYRPVSMLQPEPGPTAYPFMSKAWNDENQKSSLTVASPDRSHLTTSTAHPISSGDKSAITRKSGHSADPDDDDDEGWAEMMKKREKKRNNWKMKKETSSFGDLLNAVH</sequence>
<feature type="compositionally biased region" description="Basic and acidic residues" evidence="1">
    <location>
        <begin position="437"/>
        <end position="457"/>
    </location>
</feature>
<dbReference type="PANTHER" id="PTHR42068:SF1">
    <property type="entry name" value="YALI0B18964P"/>
    <property type="match status" value="1"/>
</dbReference>
<accession>A0A5N5WIN4</accession>
<feature type="compositionally biased region" description="Polar residues" evidence="1">
    <location>
        <begin position="102"/>
        <end position="114"/>
    </location>
</feature>
<dbReference type="OrthoDB" id="5396252at2759"/>
<feature type="compositionally biased region" description="Low complexity" evidence="1">
    <location>
        <begin position="211"/>
        <end position="220"/>
    </location>
</feature>
<protein>
    <submittedName>
        <fullName evidence="2">Uncharacterized protein</fullName>
    </submittedName>
</protein>
<proteinExistence type="predicted"/>
<gene>
    <name evidence="2" type="ORF">BDV29DRAFT_184699</name>
</gene>
<dbReference type="PANTHER" id="PTHR42068">
    <property type="entry name" value="YALI0B18964P"/>
    <property type="match status" value="1"/>
</dbReference>
<feature type="region of interest" description="Disordered" evidence="1">
    <location>
        <begin position="1"/>
        <end position="31"/>
    </location>
</feature>
<feature type="compositionally biased region" description="Low complexity" evidence="1">
    <location>
        <begin position="158"/>
        <end position="174"/>
    </location>
</feature>
<feature type="region of interest" description="Disordered" evidence="1">
    <location>
        <begin position="53"/>
        <end position="126"/>
    </location>
</feature>
<name>A0A5N5WIN4_9EURO</name>
<evidence type="ECO:0000313" key="2">
    <source>
        <dbReference type="EMBL" id="KAB8068338.1"/>
    </source>
</evidence>
<feature type="region of interest" description="Disordered" evidence="1">
    <location>
        <begin position="139"/>
        <end position="318"/>
    </location>
</feature>
<feature type="compositionally biased region" description="Basic and acidic residues" evidence="1">
    <location>
        <begin position="72"/>
        <end position="89"/>
    </location>
</feature>
<feature type="compositionally biased region" description="Basic and acidic residues" evidence="1">
    <location>
        <begin position="470"/>
        <end position="484"/>
    </location>
</feature>
<evidence type="ECO:0000256" key="1">
    <source>
        <dbReference type="SAM" id="MobiDB-lite"/>
    </source>
</evidence>
<organism evidence="2 3">
    <name type="scientific">Aspergillus leporis</name>
    <dbReference type="NCBI Taxonomy" id="41062"/>
    <lineage>
        <taxon>Eukaryota</taxon>
        <taxon>Fungi</taxon>
        <taxon>Dikarya</taxon>
        <taxon>Ascomycota</taxon>
        <taxon>Pezizomycotina</taxon>
        <taxon>Eurotiomycetes</taxon>
        <taxon>Eurotiomycetidae</taxon>
        <taxon>Eurotiales</taxon>
        <taxon>Aspergillaceae</taxon>
        <taxon>Aspergillus</taxon>
        <taxon>Aspergillus subgen. Circumdati</taxon>
    </lineage>
</organism>
<feature type="compositionally biased region" description="Polar residues" evidence="1">
    <location>
        <begin position="513"/>
        <end position="526"/>
    </location>
</feature>
<feature type="region of interest" description="Disordered" evidence="1">
    <location>
        <begin position="353"/>
        <end position="544"/>
    </location>
</feature>
<reference evidence="2 3" key="1">
    <citation type="submission" date="2019-04" db="EMBL/GenBank/DDBJ databases">
        <title>Friends and foes A comparative genomics study of 23 Aspergillus species from section Flavi.</title>
        <authorList>
            <consortium name="DOE Joint Genome Institute"/>
            <person name="Kjaerbolling I."/>
            <person name="Vesth T."/>
            <person name="Frisvad J.C."/>
            <person name="Nybo J.L."/>
            <person name="Theobald S."/>
            <person name="Kildgaard S."/>
            <person name="Isbrandt T."/>
            <person name="Kuo A."/>
            <person name="Sato A."/>
            <person name="Lyhne E.K."/>
            <person name="Kogle M.E."/>
            <person name="Wiebenga A."/>
            <person name="Kun R.S."/>
            <person name="Lubbers R.J."/>
            <person name="Makela M.R."/>
            <person name="Barry K."/>
            <person name="Chovatia M."/>
            <person name="Clum A."/>
            <person name="Daum C."/>
            <person name="Haridas S."/>
            <person name="He G."/>
            <person name="LaButti K."/>
            <person name="Lipzen A."/>
            <person name="Mondo S."/>
            <person name="Riley R."/>
            <person name="Salamov A."/>
            <person name="Simmons B.A."/>
            <person name="Magnuson J.K."/>
            <person name="Henrissat B."/>
            <person name="Mortensen U.H."/>
            <person name="Larsen T.O."/>
            <person name="Devries R.P."/>
            <person name="Grigoriev I.V."/>
            <person name="Machida M."/>
            <person name="Baker S.E."/>
            <person name="Andersen M.R."/>
        </authorList>
    </citation>
    <scope>NUCLEOTIDE SEQUENCE [LARGE SCALE GENOMIC DNA]</scope>
    <source>
        <strain evidence="2 3">CBS 151.66</strain>
    </source>
</reference>
<feature type="compositionally biased region" description="Polar residues" evidence="1">
    <location>
        <begin position="423"/>
        <end position="435"/>
    </location>
</feature>
<dbReference type="AlphaFoldDB" id="A0A5N5WIN4"/>
<feature type="region of interest" description="Disordered" evidence="1">
    <location>
        <begin position="801"/>
        <end position="840"/>
    </location>
</feature>
<keyword evidence="3" id="KW-1185">Reference proteome</keyword>
<dbReference type="Proteomes" id="UP000326565">
    <property type="component" value="Unassembled WGS sequence"/>
</dbReference>